<organism evidence="4 5">
    <name type="scientific">Corynespora cassiicola Philippines</name>
    <dbReference type="NCBI Taxonomy" id="1448308"/>
    <lineage>
        <taxon>Eukaryota</taxon>
        <taxon>Fungi</taxon>
        <taxon>Dikarya</taxon>
        <taxon>Ascomycota</taxon>
        <taxon>Pezizomycotina</taxon>
        <taxon>Dothideomycetes</taxon>
        <taxon>Pleosporomycetidae</taxon>
        <taxon>Pleosporales</taxon>
        <taxon>Corynesporascaceae</taxon>
        <taxon>Corynespora</taxon>
    </lineage>
</organism>
<keyword evidence="1" id="KW-0560">Oxidoreductase</keyword>
<dbReference type="PANTHER" id="PTHR10366:SF564">
    <property type="entry name" value="STEROL-4-ALPHA-CARBOXYLATE 3-DEHYDROGENASE, DECARBOXYLATING"/>
    <property type="match status" value="1"/>
</dbReference>
<gene>
    <name evidence="4" type="ORF">BS50DRAFT_645191</name>
</gene>
<evidence type="ECO:0000256" key="2">
    <source>
        <dbReference type="ARBA" id="ARBA00023445"/>
    </source>
</evidence>
<evidence type="ECO:0000259" key="3">
    <source>
        <dbReference type="Pfam" id="PF01370"/>
    </source>
</evidence>
<evidence type="ECO:0000313" key="5">
    <source>
        <dbReference type="Proteomes" id="UP000240883"/>
    </source>
</evidence>
<dbReference type="STRING" id="1448308.A0A2T2NIC6"/>
<evidence type="ECO:0000256" key="1">
    <source>
        <dbReference type="ARBA" id="ARBA00023002"/>
    </source>
</evidence>
<keyword evidence="5" id="KW-1185">Reference proteome</keyword>
<proteinExistence type="inferred from homology"/>
<dbReference type="Gene3D" id="3.40.50.720">
    <property type="entry name" value="NAD(P)-binding Rossmann-like Domain"/>
    <property type="match status" value="1"/>
</dbReference>
<dbReference type="SUPFAM" id="SSF51735">
    <property type="entry name" value="NAD(P)-binding Rossmann-fold domains"/>
    <property type="match status" value="1"/>
</dbReference>
<dbReference type="Proteomes" id="UP000240883">
    <property type="component" value="Unassembled WGS sequence"/>
</dbReference>
<accession>A0A2T2NIC6</accession>
<dbReference type="InterPro" id="IPR050425">
    <property type="entry name" value="NAD(P)_dehydrat-like"/>
</dbReference>
<dbReference type="EMBL" id="KZ678137">
    <property type="protein sequence ID" value="PSN65150.1"/>
    <property type="molecule type" value="Genomic_DNA"/>
</dbReference>
<dbReference type="FunFam" id="3.40.50.720:FF:000191">
    <property type="entry name" value="Methylglyoxal reductase (NADPH-dependent)"/>
    <property type="match status" value="1"/>
</dbReference>
<dbReference type="OrthoDB" id="2735536at2759"/>
<dbReference type="InterPro" id="IPR001509">
    <property type="entry name" value="Epimerase_deHydtase"/>
</dbReference>
<protein>
    <submittedName>
        <fullName evidence="4">Dihydroflavonol-4-reductase</fullName>
    </submittedName>
</protein>
<dbReference type="GO" id="GO:0016616">
    <property type="term" value="F:oxidoreductase activity, acting on the CH-OH group of donors, NAD or NADP as acceptor"/>
    <property type="evidence" value="ECO:0007669"/>
    <property type="project" value="TreeGrafter"/>
</dbReference>
<name>A0A2T2NIC6_CORCC</name>
<dbReference type="Pfam" id="PF01370">
    <property type="entry name" value="Epimerase"/>
    <property type="match status" value="1"/>
</dbReference>
<sequence length="331" mass="35723">MKVLLTGGSGFLGKHCLDILLQRGHTVVTTVRSDAKGKACLDDYPSFSGKLSYTVVEDMARSGAFDEAVKSEPPFEAVVHTASPFHYHAKDPKRDMIDPAIMGTTEILRAVKKGAPSVKRVVITSSFASVINMGENIPVYTADIWNPITMEQALTGGPATYVGSKKFAEKAAWDFISQENPGFTLAVVNPVMIFGPVTNHLKSLDSINTSNQSFADIIQGKMKSKVSEGGFQWVDVRDVALAHVRAIEVAEAAGKRFLAASGPFSNAQIAKIVKENVPELKGQLPDTIEVPKEKPGYVIDTTPAREILGISFRSLQESVIDTVQSLMKVGS</sequence>
<reference evidence="4 5" key="1">
    <citation type="journal article" date="2018" name="Front. Microbiol.">
        <title>Genome-Wide Analysis of Corynespora cassiicola Leaf Fall Disease Putative Effectors.</title>
        <authorList>
            <person name="Lopez D."/>
            <person name="Ribeiro S."/>
            <person name="Label P."/>
            <person name="Fumanal B."/>
            <person name="Venisse J.S."/>
            <person name="Kohler A."/>
            <person name="de Oliveira R.R."/>
            <person name="Labutti K."/>
            <person name="Lipzen A."/>
            <person name="Lail K."/>
            <person name="Bauer D."/>
            <person name="Ohm R.A."/>
            <person name="Barry K.W."/>
            <person name="Spatafora J."/>
            <person name="Grigoriev I.V."/>
            <person name="Martin F.M."/>
            <person name="Pujade-Renaud V."/>
        </authorList>
    </citation>
    <scope>NUCLEOTIDE SEQUENCE [LARGE SCALE GENOMIC DNA]</scope>
    <source>
        <strain evidence="4 5">Philippines</strain>
    </source>
</reference>
<dbReference type="InterPro" id="IPR036291">
    <property type="entry name" value="NAD(P)-bd_dom_sf"/>
</dbReference>
<comment type="similarity">
    <text evidence="2">Belongs to the NAD(P)-dependent epimerase/dehydratase family. Dihydroflavonol-4-reductase subfamily.</text>
</comment>
<dbReference type="AlphaFoldDB" id="A0A2T2NIC6"/>
<dbReference type="PANTHER" id="PTHR10366">
    <property type="entry name" value="NAD DEPENDENT EPIMERASE/DEHYDRATASE"/>
    <property type="match status" value="1"/>
</dbReference>
<evidence type="ECO:0000313" key="4">
    <source>
        <dbReference type="EMBL" id="PSN65150.1"/>
    </source>
</evidence>
<dbReference type="CDD" id="cd05227">
    <property type="entry name" value="AR_SDR_e"/>
    <property type="match status" value="1"/>
</dbReference>
<feature type="domain" description="NAD-dependent epimerase/dehydratase" evidence="3">
    <location>
        <begin position="3"/>
        <end position="253"/>
    </location>
</feature>